<keyword evidence="1" id="KW-0732">Signal</keyword>
<sequence>MNRITLYTLLLSFFLGSSLAQAQAPIHAVHKAADKLTKEMVLALQLNEADIIQLSKYNRERFTKLAALQKQAPYLTQRQEDLKRSQLEHEYHERVFGILNAQQYVQYKRFRENRREFTKPSQVMASLGK</sequence>
<evidence type="ECO:0000313" key="2">
    <source>
        <dbReference type="EMBL" id="GAA4302864.1"/>
    </source>
</evidence>
<keyword evidence="3" id="KW-1185">Reference proteome</keyword>
<evidence type="ECO:0000313" key="3">
    <source>
        <dbReference type="Proteomes" id="UP001501844"/>
    </source>
</evidence>
<organism evidence="2 3">
    <name type="scientific">Nibribacter koreensis</name>
    <dbReference type="NCBI Taxonomy" id="1084519"/>
    <lineage>
        <taxon>Bacteria</taxon>
        <taxon>Pseudomonadati</taxon>
        <taxon>Bacteroidota</taxon>
        <taxon>Cytophagia</taxon>
        <taxon>Cytophagales</taxon>
        <taxon>Hymenobacteraceae</taxon>
        <taxon>Nibribacter</taxon>
    </lineage>
</organism>
<protein>
    <recommendedName>
        <fullName evidence="4">LTXXQ motif family protein</fullName>
    </recommendedName>
</protein>
<dbReference type="RefSeq" id="WP_345164261.1">
    <property type="nucleotide sequence ID" value="NZ_BAABGX010000002.1"/>
</dbReference>
<feature type="chain" id="PRO_5045943799" description="LTXXQ motif family protein" evidence="1">
    <location>
        <begin position="23"/>
        <end position="129"/>
    </location>
</feature>
<gene>
    <name evidence="2" type="ORF">GCM10023183_14920</name>
</gene>
<dbReference type="EMBL" id="BAABGX010000002">
    <property type="protein sequence ID" value="GAA4302864.1"/>
    <property type="molecule type" value="Genomic_DNA"/>
</dbReference>
<comment type="caution">
    <text evidence="2">The sequence shown here is derived from an EMBL/GenBank/DDBJ whole genome shotgun (WGS) entry which is preliminary data.</text>
</comment>
<feature type="signal peptide" evidence="1">
    <location>
        <begin position="1"/>
        <end position="22"/>
    </location>
</feature>
<accession>A0ABP8FG26</accession>
<proteinExistence type="predicted"/>
<reference evidence="3" key="1">
    <citation type="journal article" date="2019" name="Int. J. Syst. Evol. Microbiol.">
        <title>The Global Catalogue of Microorganisms (GCM) 10K type strain sequencing project: providing services to taxonomists for standard genome sequencing and annotation.</title>
        <authorList>
            <consortium name="The Broad Institute Genomics Platform"/>
            <consortium name="The Broad Institute Genome Sequencing Center for Infectious Disease"/>
            <person name="Wu L."/>
            <person name="Ma J."/>
        </authorList>
    </citation>
    <scope>NUCLEOTIDE SEQUENCE [LARGE SCALE GENOMIC DNA]</scope>
    <source>
        <strain evidence="3">JCM 17917</strain>
    </source>
</reference>
<evidence type="ECO:0008006" key="4">
    <source>
        <dbReference type="Google" id="ProtNLM"/>
    </source>
</evidence>
<dbReference type="Proteomes" id="UP001501844">
    <property type="component" value="Unassembled WGS sequence"/>
</dbReference>
<name>A0ABP8FG26_9BACT</name>
<evidence type="ECO:0000256" key="1">
    <source>
        <dbReference type="SAM" id="SignalP"/>
    </source>
</evidence>